<accession>A0ABW4I695</accession>
<sequence length="310" mass="34661">MTINRRIVPAGATIEYWQASDGWPLRHFAWNREGRRGSLLFLGGRGDVFEKYYETFHHWRAAGWNIESFDWRGQGGSGRLAADPMSGHTVDFAPWIDDLAAFFADWKRRTAGPHVVIAHSMGGHLTLRALAEQRIAPDAAVLVAPMLGLKSAPFGPRLAAKVAALMCLVGKPERLAWKTNERPGVPMKGRRALLTHDAERYEDELWWKQTNPEINVGPPSWAWVAAAYRSTLAMEARGKLERVTTPILLLAAEHDRLVDSRAIIRAARRLPNAKLRMWGAESAHEILREADPVRDAALAEIDAFLAERVG</sequence>
<dbReference type="Proteomes" id="UP001597115">
    <property type="component" value="Unassembled WGS sequence"/>
</dbReference>
<dbReference type="Gene3D" id="3.40.50.1820">
    <property type="entry name" value="alpha/beta hydrolase"/>
    <property type="match status" value="1"/>
</dbReference>
<dbReference type="InterPro" id="IPR051044">
    <property type="entry name" value="MAG_DAG_Lipase"/>
</dbReference>
<dbReference type="PANTHER" id="PTHR11614">
    <property type="entry name" value="PHOSPHOLIPASE-RELATED"/>
    <property type="match status" value="1"/>
</dbReference>
<reference evidence="3" key="1">
    <citation type="journal article" date="2019" name="Int. J. Syst. Evol. Microbiol.">
        <title>The Global Catalogue of Microorganisms (GCM) 10K type strain sequencing project: providing services to taxonomists for standard genome sequencing and annotation.</title>
        <authorList>
            <consortium name="The Broad Institute Genomics Platform"/>
            <consortium name="The Broad Institute Genome Sequencing Center for Infectious Disease"/>
            <person name="Wu L."/>
            <person name="Ma J."/>
        </authorList>
    </citation>
    <scope>NUCLEOTIDE SEQUENCE [LARGE SCALE GENOMIC DNA]</scope>
    <source>
        <strain evidence="3">CGMCC 1.16275</strain>
    </source>
</reference>
<dbReference type="EMBL" id="JBHUDY010000002">
    <property type="protein sequence ID" value="MFD1613021.1"/>
    <property type="molecule type" value="Genomic_DNA"/>
</dbReference>
<protein>
    <submittedName>
        <fullName evidence="2">Alpha/beta hydrolase</fullName>
    </submittedName>
</protein>
<dbReference type="GO" id="GO:0016787">
    <property type="term" value="F:hydrolase activity"/>
    <property type="evidence" value="ECO:0007669"/>
    <property type="project" value="UniProtKB-KW"/>
</dbReference>
<dbReference type="Pfam" id="PF12146">
    <property type="entry name" value="Hydrolase_4"/>
    <property type="match status" value="1"/>
</dbReference>
<gene>
    <name evidence="2" type="ORF">ACFSCW_14545</name>
</gene>
<comment type="caution">
    <text evidence="2">The sequence shown here is derived from an EMBL/GenBank/DDBJ whole genome shotgun (WGS) entry which is preliminary data.</text>
</comment>
<dbReference type="SUPFAM" id="SSF53474">
    <property type="entry name" value="alpha/beta-Hydrolases"/>
    <property type="match status" value="1"/>
</dbReference>
<keyword evidence="3" id="KW-1185">Reference proteome</keyword>
<evidence type="ECO:0000313" key="2">
    <source>
        <dbReference type="EMBL" id="MFD1613021.1"/>
    </source>
</evidence>
<name>A0ABW4I695_9SPHN</name>
<organism evidence="2 3">
    <name type="scientific">Sphingomonas tabacisoli</name>
    <dbReference type="NCBI Taxonomy" id="2249466"/>
    <lineage>
        <taxon>Bacteria</taxon>
        <taxon>Pseudomonadati</taxon>
        <taxon>Pseudomonadota</taxon>
        <taxon>Alphaproteobacteria</taxon>
        <taxon>Sphingomonadales</taxon>
        <taxon>Sphingomonadaceae</taxon>
        <taxon>Sphingomonas</taxon>
    </lineage>
</organism>
<feature type="domain" description="Serine aminopeptidase S33" evidence="1">
    <location>
        <begin position="36"/>
        <end position="291"/>
    </location>
</feature>
<dbReference type="InterPro" id="IPR029058">
    <property type="entry name" value="AB_hydrolase_fold"/>
</dbReference>
<dbReference type="RefSeq" id="WP_380890690.1">
    <property type="nucleotide sequence ID" value="NZ_JBHUDY010000002.1"/>
</dbReference>
<keyword evidence="2" id="KW-0378">Hydrolase</keyword>
<dbReference type="InterPro" id="IPR022742">
    <property type="entry name" value="Hydrolase_4"/>
</dbReference>
<evidence type="ECO:0000313" key="3">
    <source>
        <dbReference type="Proteomes" id="UP001597115"/>
    </source>
</evidence>
<proteinExistence type="predicted"/>
<evidence type="ECO:0000259" key="1">
    <source>
        <dbReference type="Pfam" id="PF12146"/>
    </source>
</evidence>